<proteinExistence type="predicted"/>
<feature type="domain" description="T6SS Phospholipase effector Tle1-like catalytic" evidence="2">
    <location>
        <begin position="29"/>
        <end position="346"/>
    </location>
</feature>
<evidence type="ECO:0000259" key="2">
    <source>
        <dbReference type="Pfam" id="PF09994"/>
    </source>
</evidence>
<dbReference type="EMBL" id="CAADFV010000086">
    <property type="protein sequence ID" value="VFK62795.1"/>
    <property type="molecule type" value="Genomic_DNA"/>
</dbReference>
<reference evidence="3" key="1">
    <citation type="submission" date="2019-02" db="EMBL/GenBank/DDBJ databases">
        <authorList>
            <person name="Gruber-Vodicka R. H."/>
            <person name="Seah K. B. B."/>
        </authorList>
    </citation>
    <scope>NUCLEOTIDE SEQUENCE</scope>
    <source>
        <strain evidence="4">BECK_BY2</strain>
        <strain evidence="3">BECK_BY3</strain>
    </source>
</reference>
<dbReference type="EMBL" id="CAADFY010000088">
    <property type="protein sequence ID" value="VFK56478.1"/>
    <property type="molecule type" value="Genomic_DNA"/>
</dbReference>
<dbReference type="PANTHER" id="PTHR33840">
    <property type="match status" value="1"/>
</dbReference>
<gene>
    <name evidence="4" type="ORF">BECKTUN1418E_GA0071001_108615</name>
    <name evidence="3" type="ORF">BECKTUN1418F_GA0071002_108814</name>
</gene>
<keyword evidence="1" id="KW-0812">Transmembrane</keyword>
<dbReference type="PANTHER" id="PTHR33840:SF1">
    <property type="entry name" value="TLE1 PHOSPHOLIPASE DOMAIN-CONTAINING PROTEIN"/>
    <property type="match status" value="1"/>
</dbReference>
<feature type="transmembrane region" description="Helical" evidence="1">
    <location>
        <begin position="483"/>
        <end position="502"/>
    </location>
</feature>
<organism evidence="3">
    <name type="scientific">Candidatus Kentrum sp. TUN</name>
    <dbReference type="NCBI Taxonomy" id="2126343"/>
    <lineage>
        <taxon>Bacteria</taxon>
        <taxon>Pseudomonadati</taxon>
        <taxon>Pseudomonadota</taxon>
        <taxon>Gammaproteobacteria</taxon>
        <taxon>Candidatus Kentrum</taxon>
    </lineage>
</organism>
<feature type="transmembrane region" description="Helical" evidence="1">
    <location>
        <begin position="592"/>
        <end position="614"/>
    </location>
</feature>
<keyword evidence="1" id="KW-1133">Transmembrane helix</keyword>
<accession>A0A450ZRY5</accession>
<evidence type="ECO:0000256" key="1">
    <source>
        <dbReference type="SAM" id="Phobius"/>
    </source>
</evidence>
<keyword evidence="1" id="KW-0472">Membrane</keyword>
<sequence>MASENHTLAIETGHLSPCIPVDSMKGPSKNLILCSDGTGNRGGVTPDTNVWRLFQSIDHRGHQEENSNIPEQITFYSDGVGTEELKWLKYFGGAFGWGLSRNIREMYTFLVKNYQPGDKIFLFSFSRGAFTVRSLAGIIARCGIIKEPWKIEEQWKIKGCEDLTEYVKHTYYAYKYAHFRKQDNPTDKELEKCGIEYRTGWRVETHYDEIGRDQKNAAHVPIHFIGVWDTVDAVGMPVDELRDALAWSIQTVAWCSDWALRKLPVLKFSGHTLQSQVRNACHALAIDDERQTFHPVLWRHAPTNPDMGNITNQRVEQVWFCGMHSNIGGGYAKDQLAHVPLNWMLDRAKKCGLGIIKDSWKGFRSQADSHGRMYDSRSGLAIYYRYHPRNIAKLWEKVKNDPSEHPVLVHESVLERIARTTQEYAPVSLPTDFQIVTCDDQEKPKSLEDWISQTPNFKPAPKWKEERKQGLQEAWQAICNGRLLYFFFIAVTLLFALVLSRLDSGGPGASGDQCLVINWLNIGVQKFAPDLVAEYIDALFLHPVWLGFFVGVLAIIFRLRAWFRWRVRFHAQQAWCAVRPVYLQRPPTKTKIIMELAWTITVVISVLMLCYWFSPWI</sequence>
<evidence type="ECO:0000313" key="3">
    <source>
        <dbReference type="EMBL" id="VFK56478.1"/>
    </source>
</evidence>
<dbReference type="InterPro" id="IPR018712">
    <property type="entry name" value="Tle1-like_cat"/>
</dbReference>
<dbReference type="AlphaFoldDB" id="A0A450ZRY5"/>
<dbReference type="Pfam" id="PF09994">
    <property type="entry name" value="T6SS_Tle1-like_cat"/>
    <property type="match status" value="1"/>
</dbReference>
<name>A0A450ZRY5_9GAMM</name>
<feature type="transmembrane region" description="Helical" evidence="1">
    <location>
        <begin position="539"/>
        <end position="559"/>
    </location>
</feature>
<evidence type="ECO:0000313" key="4">
    <source>
        <dbReference type="EMBL" id="VFK62795.1"/>
    </source>
</evidence>
<protein>
    <submittedName>
        <fullName evidence="3">Uncharacterized protein, PA2063/DUF2235 family</fullName>
    </submittedName>
</protein>